<reference evidence="3" key="1">
    <citation type="submission" date="2020-02" db="EMBL/GenBank/DDBJ databases">
        <title>Draft genome sequence of Candidatus Afipia apatlaquensis IBT-C3, a potential strain for decolorization of textile dyes.</title>
        <authorList>
            <person name="Sanchez-Reyes A."/>
            <person name="Breton-Deval L."/>
            <person name="Mangelson H."/>
            <person name="Sanchez-Flores A."/>
        </authorList>
    </citation>
    <scope>NUCLEOTIDE SEQUENCE [LARGE SCALE GENOMIC DNA]</scope>
    <source>
        <strain evidence="3">IBT-C3</strain>
    </source>
</reference>
<feature type="domain" description="CusB-like three alpha-helical bundle" evidence="2">
    <location>
        <begin position="157"/>
        <end position="203"/>
    </location>
</feature>
<sequence length="236" mass="24862">MGGCALASGLGMVLLNAMEGRSPPGLSTEMSSQSRGAGAFRPSPTQWAALATAPAVRKTFRQEFATEGKIAVNEDRATPVFSPYAGRVNALQARPGDAVVAGQPLFVIEAIDTVQGLNDLIAALSTMNSARSKLNLAQIVEKRANDLYAGKAVPLKDWQQAQADLVAAQNDMRSSETAVEAARKRLRILGRTDEDIAAFEGTRLIKADTPVFAPIGGIVVQRKVGPGQYLNAGATD</sequence>
<dbReference type="Proteomes" id="UP000480266">
    <property type="component" value="Unassembled WGS sequence"/>
</dbReference>
<dbReference type="InterPro" id="IPR051909">
    <property type="entry name" value="MFP_Cation_Efflux"/>
</dbReference>
<name>A0A7C9RG63_9BRAD</name>
<evidence type="ECO:0000256" key="1">
    <source>
        <dbReference type="ARBA" id="ARBA00022448"/>
    </source>
</evidence>
<dbReference type="GO" id="GO:0046914">
    <property type="term" value="F:transition metal ion binding"/>
    <property type="evidence" value="ECO:0007669"/>
    <property type="project" value="TreeGrafter"/>
</dbReference>
<dbReference type="PANTHER" id="PTHR30097">
    <property type="entry name" value="CATION EFFLUX SYSTEM PROTEIN CUSB"/>
    <property type="match status" value="1"/>
</dbReference>
<evidence type="ECO:0000259" key="2">
    <source>
        <dbReference type="Pfam" id="PF25869"/>
    </source>
</evidence>
<evidence type="ECO:0000313" key="4">
    <source>
        <dbReference type="Proteomes" id="UP000480266"/>
    </source>
</evidence>
<dbReference type="SUPFAM" id="SSF111369">
    <property type="entry name" value="HlyD-like secretion proteins"/>
    <property type="match status" value="1"/>
</dbReference>
<dbReference type="GO" id="GO:0060003">
    <property type="term" value="P:copper ion export"/>
    <property type="evidence" value="ECO:0007669"/>
    <property type="project" value="TreeGrafter"/>
</dbReference>
<accession>A0A7C9RG63</accession>
<dbReference type="Gene3D" id="2.40.50.100">
    <property type="match status" value="1"/>
</dbReference>
<protein>
    <submittedName>
        <fullName evidence="3">Efflux RND transporter periplasmic adaptor subunit</fullName>
    </submittedName>
</protein>
<gene>
    <name evidence="3" type="ORF">G4V63_12920</name>
</gene>
<keyword evidence="1" id="KW-0813">Transport</keyword>
<evidence type="ECO:0000313" key="3">
    <source>
        <dbReference type="EMBL" id="NGX96082.1"/>
    </source>
</evidence>
<organism evidence="3 4">
    <name type="scientific">Candidatus Afipia apatlaquensis</name>
    <dbReference type="NCBI Taxonomy" id="2712852"/>
    <lineage>
        <taxon>Bacteria</taxon>
        <taxon>Pseudomonadati</taxon>
        <taxon>Pseudomonadota</taxon>
        <taxon>Alphaproteobacteria</taxon>
        <taxon>Hyphomicrobiales</taxon>
        <taxon>Nitrobacteraceae</taxon>
        <taxon>Afipia</taxon>
    </lineage>
</organism>
<dbReference type="InterPro" id="IPR058791">
    <property type="entry name" value="3HB_CusB"/>
</dbReference>
<dbReference type="GO" id="GO:0030288">
    <property type="term" value="C:outer membrane-bounded periplasmic space"/>
    <property type="evidence" value="ECO:0007669"/>
    <property type="project" value="TreeGrafter"/>
</dbReference>
<feature type="non-terminal residue" evidence="3">
    <location>
        <position position="236"/>
    </location>
</feature>
<dbReference type="AlphaFoldDB" id="A0A7C9RG63"/>
<proteinExistence type="predicted"/>
<comment type="caution">
    <text evidence="3">The sequence shown here is derived from an EMBL/GenBank/DDBJ whole genome shotgun (WGS) entry which is preliminary data.</text>
</comment>
<dbReference type="Pfam" id="PF25869">
    <property type="entry name" value="3HB_CusB"/>
    <property type="match status" value="1"/>
</dbReference>
<dbReference type="EMBL" id="JAAMRR010000676">
    <property type="protein sequence ID" value="NGX96082.1"/>
    <property type="molecule type" value="Genomic_DNA"/>
</dbReference>
<dbReference type="GO" id="GO:0015679">
    <property type="term" value="P:plasma membrane copper ion transport"/>
    <property type="evidence" value="ECO:0007669"/>
    <property type="project" value="TreeGrafter"/>
</dbReference>
<dbReference type="Gene3D" id="1.20.1600.10">
    <property type="entry name" value="Outer membrane efflux proteins (OEP)"/>
    <property type="match status" value="1"/>
</dbReference>
<dbReference type="PANTHER" id="PTHR30097:SF15">
    <property type="entry name" value="CATION EFFLUX SYSTEM PROTEIN CUSB"/>
    <property type="match status" value="1"/>
</dbReference>
<keyword evidence="4" id="KW-1185">Reference proteome</keyword>